<comment type="caution">
    <text evidence="3">The sequence shown here is derived from an EMBL/GenBank/DDBJ whole genome shotgun (WGS) entry which is preliminary data.</text>
</comment>
<evidence type="ECO:0000313" key="4">
    <source>
        <dbReference type="Proteomes" id="UP000463224"/>
    </source>
</evidence>
<dbReference type="SUPFAM" id="SSF159594">
    <property type="entry name" value="XCC0632-like"/>
    <property type="match status" value="1"/>
</dbReference>
<evidence type="ECO:0000259" key="2">
    <source>
        <dbReference type="Pfam" id="PF03886"/>
    </source>
</evidence>
<dbReference type="InterPro" id="IPR005586">
    <property type="entry name" value="ABC_trans_aux"/>
</dbReference>
<dbReference type="EMBL" id="WPHG01000002">
    <property type="protein sequence ID" value="MVA97630.1"/>
    <property type="molecule type" value="Genomic_DNA"/>
</dbReference>
<dbReference type="Pfam" id="PF03886">
    <property type="entry name" value="ABC_trans_aux"/>
    <property type="match status" value="1"/>
</dbReference>
<accession>A0A844QI27</accession>
<keyword evidence="1" id="KW-0732">Signal</keyword>
<name>A0A844QI27_9HYPH</name>
<dbReference type="Proteomes" id="UP000463224">
    <property type="component" value="Unassembled WGS sequence"/>
</dbReference>
<gene>
    <name evidence="3" type="ORF">GN330_10275</name>
</gene>
<feature type="chain" id="PRO_5032445728" evidence="1">
    <location>
        <begin position="29"/>
        <end position="207"/>
    </location>
</feature>
<protein>
    <submittedName>
        <fullName evidence="3">ABC transporter</fullName>
    </submittedName>
</protein>
<evidence type="ECO:0000313" key="3">
    <source>
        <dbReference type="EMBL" id="MVA97630.1"/>
    </source>
</evidence>
<dbReference type="PROSITE" id="PS51257">
    <property type="entry name" value="PROKAR_LIPOPROTEIN"/>
    <property type="match status" value="1"/>
</dbReference>
<evidence type="ECO:0000256" key="1">
    <source>
        <dbReference type="SAM" id="SignalP"/>
    </source>
</evidence>
<reference evidence="3 4" key="1">
    <citation type="submission" date="2019-12" db="EMBL/GenBank/DDBJ databases">
        <title>Nitratireductor arenosus sp. nov., Isolated from sea sand, Jeju island, South Korea.</title>
        <authorList>
            <person name="Kim W."/>
        </authorList>
    </citation>
    <scope>NUCLEOTIDE SEQUENCE [LARGE SCALE GENOMIC DNA]</scope>
    <source>
        <strain evidence="3 4">CAU 1489</strain>
    </source>
</reference>
<proteinExistence type="predicted"/>
<organism evidence="3 4">
    <name type="scientific">Nitratireductor arenosus</name>
    <dbReference type="NCBI Taxonomy" id="2682096"/>
    <lineage>
        <taxon>Bacteria</taxon>
        <taxon>Pseudomonadati</taxon>
        <taxon>Pseudomonadota</taxon>
        <taxon>Alphaproteobacteria</taxon>
        <taxon>Hyphomicrobiales</taxon>
        <taxon>Phyllobacteriaceae</taxon>
        <taxon>Nitratireductor</taxon>
    </lineage>
</organism>
<sequence>MSGGSKCLRRGRSSIGVWVFAALLSGCAALPGGAPTPLDTYELSAPAIDSAGRRRTRTQILVAEPSALKPLDGENIVVKPGPGSVEFLKGAQWSDRLPKVVQARLAETFQRSGRFGGVGKPGEGLAIDYQVIVEIRAFDIVVGGGQRARAELFVRILNDRNGVVRAARSFSAEVPVAGSGNDGFAAALDAAFGSVAAEIVDWTVSSI</sequence>
<dbReference type="AlphaFoldDB" id="A0A844QI27"/>
<feature type="signal peptide" evidence="1">
    <location>
        <begin position="1"/>
        <end position="28"/>
    </location>
</feature>
<dbReference type="RefSeq" id="WP_156712567.1">
    <property type="nucleotide sequence ID" value="NZ_WPHG01000002.1"/>
</dbReference>
<keyword evidence="4" id="KW-1185">Reference proteome</keyword>
<feature type="domain" description="ABC-type transport auxiliary lipoprotein component" evidence="2">
    <location>
        <begin position="41"/>
        <end position="200"/>
    </location>
</feature>
<dbReference type="Gene3D" id="3.40.50.10610">
    <property type="entry name" value="ABC-type transport auxiliary lipoprotein component"/>
    <property type="match status" value="1"/>
</dbReference>